<dbReference type="GO" id="GO:0006397">
    <property type="term" value="P:mRNA processing"/>
    <property type="evidence" value="ECO:0007669"/>
    <property type="project" value="UniProtKB-KW"/>
</dbReference>
<dbReference type="GO" id="GO:0008380">
    <property type="term" value="P:RNA splicing"/>
    <property type="evidence" value="ECO:0007669"/>
    <property type="project" value="UniProtKB-KW"/>
</dbReference>
<organism evidence="7 8">
    <name type="scientific">Umbelopsis vinacea</name>
    <dbReference type="NCBI Taxonomy" id="44442"/>
    <lineage>
        <taxon>Eukaryota</taxon>
        <taxon>Fungi</taxon>
        <taxon>Fungi incertae sedis</taxon>
        <taxon>Mucoromycota</taxon>
        <taxon>Mucoromycotina</taxon>
        <taxon>Umbelopsidomycetes</taxon>
        <taxon>Umbelopsidales</taxon>
        <taxon>Umbelopsidaceae</taxon>
        <taxon>Umbelopsis</taxon>
    </lineage>
</organism>
<dbReference type="PANTHER" id="PTHR17204:SF25">
    <property type="entry name" value="RRM DOMAIN-CONTAINING PROTEIN"/>
    <property type="match status" value="1"/>
</dbReference>
<keyword evidence="5" id="KW-0539">Nucleus</keyword>
<dbReference type="Proteomes" id="UP000612746">
    <property type="component" value="Unassembled WGS sequence"/>
</dbReference>
<keyword evidence="4" id="KW-0508">mRNA splicing</keyword>
<dbReference type="Gene3D" id="1.25.40.10">
    <property type="entry name" value="Tetratricopeptide repeat domain"/>
    <property type="match status" value="1"/>
</dbReference>
<dbReference type="InterPro" id="IPR008847">
    <property type="entry name" value="Suf"/>
</dbReference>
<dbReference type="GO" id="GO:0005634">
    <property type="term" value="C:nucleus"/>
    <property type="evidence" value="ECO:0007669"/>
    <property type="project" value="UniProtKB-SubCell"/>
</dbReference>
<evidence type="ECO:0000313" key="7">
    <source>
        <dbReference type="EMBL" id="KAG2180745.1"/>
    </source>
</evidence>
<sequence length="342" mass="39318">MQSTDEIDHTQEPSIAEQIETVQVENADQPMDAESDAANEQLALLQAIPELMDKLAQQPWQYEAHVQLIQALGKVDMAEELEATRQRMHDIYPLTEAMWLEWIQDVKATSQDPENRERIKTLYLEAAEDYLSIPIWKSYVDYVISKYKADTGIAADEEGQEEKSSGLSKEDLETLTLDTRTDLLTAVNATRYHIVKSHEVWNAYMAFELELLDLDPSKDNIERVRSLYLDRLQTIHMAWDQTFEGFSTFISAHDNANYEETMVTITKKCARTKEAVGERELMESELVGALKNNDLITFFEYIKKEERAKSSVPLMQGLYERAVAVHCTDAGLWEDYLLFQVS</sequence>
<evidence type="ECO:0000256" key="2">
    <source>
        <dbReference type="ARBA" id="ARBA00022664"/>
    </source>
</evidence>
<evidence type="ECO:0000256" key="4">
    <source>
        <dbReference type="ARBA" id="ARBA00023187"/>
    </source>
</evidence>
<keyword evidence="8" id="KW-1185">Reference proteome</keyword>
<evidence type="ECO:0000259" key="6">
    <source>
        <dbReference type="Pfam" id="PF05843"/>
    </source>
</evidence>
<gene>
    <name evidence="7" type="ORF">INT44_003752</name>
</gene>
<evidence type="ECO:0000313" key="8">
    <source>
        <dbReference type="Proteomes" id="UP000612746"/>
    </source>
</evidence>
<keyword evidence="2" id="KW-0507">mRNA processing</keyword>
<evidence type="ECO:0000256" key="1">
    <source>
        <dbReference type="ARBA" id="ARBA00004123"/>
    </source>
</evidence>
<dbReference type="Pfam" id="PF05843">
    <property type="entry name" value="Suf"/>
    <property type="match status" value="1"/>
</dbReference>
<name>A0A8H7PVP1_9FUNG</name>
<comment type="caution">
    <text evidence="7">The sequence shown here is derived from an EMBL/GenBank/DDBJ whole genome shotgun (WGS) entry which is preliminary data.</text>
</comment>
<accession>A0A8H7PVP1</accession>
<reference evidence="7" key="1">
    <citation type="submission" date="2020-12" db="EMBL/GenBank/DDBJ databases">
        <title>Metabolic potential, ecology and presence of endohyphal bacteria is reflected in genomic diversity of Mucoromycotina.</title>
        <authorList>
            <person name="Muszewska A."/>
            <person name="Okrasinska A."/>
            <person name="Steczkiewicz K."/>
            <person name="Drgas O."/>
            <person name="Orlowska M."/>
            <person name="Perlinska-Lenart U."/>
            <person name="Aleksandrzak-Piekarczyk T."/>
            <person name="Szatraj K."/>
            <person name="Zielenkiewicz U."/>
            <person name="Pilsyk S."/>
            <person name="Malc E."/>
            <person name="Mieczkowski P."/>
            <person name="Kruszewska J.S."/>
            <person name="Biernat P."/>
            <person name="Pawlowska J."/>
        </authorList>
    </citation>
    <scope>NUCLEOTIDE SEQUENCE</scope>
    <source>
        <strain evidence="7">WA0000051536</strain>
    </source>
</reference>
<proteinExistence type="predicted"/>
<feature type="domain" description="Suppressor of forked" evidence="6">
    <location>
        <begin position="50"/>
        <end position="148"/>
    </location>
</feature>
<keyword evidence="3" id="KW-0677">Repeat</keyword>
<dbReference type="AlphaFoldDB" id="A0A8H7PVP1"/>
<evidence type="ECO:0000256" key="5">
    <source>
        <dbReference type="ARBA" id="ARBA00023242"/>
    </source>
</evidence>
<comment type="subcellular location">
    <subcellularLocation>
        <location evidence="1">Nucleus</location>
    </subcellularLocation>
</comment>
<protein>
    <recommendedName>
        <fullName evidence="6">Suppressor of forked domain-containing protein</fullName>
    </recommendedName>
</protein>
<dbReference type="InterPro" id="IPR011990">
    <property type="entry name" value="TPR-like_helical_dom_sf"/>
</dbReference>
<dbReference type="OrthoDB" id="360390at2759"/>
<evidence type="ECO:0000256" key="3">
    <source>
        <dbReference type="ARBA" id="ARBA00022737"/>
    </source>
</evidence>
<dbReference type="PANTHER" id="PTHR17204">
    <property type="entry name" value="PRE-MRNA PROCESSING PROTEIN PRP39-RELATED"/>
    <property type="match status" value="1"/>
</dbReference>
<dbReference type="EMBL" id="JAEPRA010000009">
    <property type="protein sequence ID" value="KAG2180745.1"/>
    <property type="molecule type" value="Genomic_DNA"/>
</dbReference>
<dbReference type="SUPFAM" id="SSF48452">
    <property type="entry name" value="TPR-like"/>
    <property type="match status" value="1"/>
</dbReference>